<dbReference type="InterPro" id="IPR005174">
    <property type="entry name" value="KIB1-4_b-propeller"/>
</dbReference>
<name>A0A811SP75_9POAL</name>
<comment type="caution">
    <text evidence="2">The sequence shown here is derived from an EMBL/GenBank/DDBJ whole genome shotgun (WGS) entry which is preliminary data.</text>
</comment>
<evidence type="ECO:0000313" key="2">
    <source>
        <dbReference type="EMBL" id="CAD6342340.1"/>
    </source>
</evidence>
<keyword evidence="3" id="KW-1185">Reference proteome</keyword>
<proteinExistence type="predicted"/>
<feature type="domain" description="KIB1-4 beta-propeller" evidence="1">
    <location>
        <begin position="50"/>
        <end position="278"/>
    </location>
</feature>
<dbReference type="PANTHER" id="PTHR34708">
    <property type="entry name" value="OS07G0440000 PROTEIN"/>
    <property type="match status" value="1"/>
</dbReference>
<dbReference type="PANTHER" id="PTHR34708:SF4">
    <property type="entry name" value="DUF295 DOMAIN-CONTAINING PROTEIN"/>
    <property type="match status" value="1"/>
</dbReference>
<evidence type="ECO:0000313" key="3">
    <source>
        <dbReference type="Proteomes" id="UP000604825"/>
    </source>
</evidence>
<dbReference type="AlphaFoldDB" id="A0A811SP75"/>
<reference evidence="2" key="1">
    <citation type="submission" date="2020-10" db="EMBL/GenBank/DDBJ databases">
        <authorList>
            <person name="Han B."/>
            <person name="Lu T."/>
            <person name="Zhao Q."/>
            <person name="Huang X."/>
            <person name="Zhao Y."/>
        </authorList>
    </citation>
    <scope>NUCLEOTIDE SEQUENCE</scope>
</reference>
<evidence type="ECO:0000259" key="1">
    <source>
        <dbReference type="Pfam" id="PF03478"/>
    </source>
</evidence>
<dbReference type="Pfam" id="PF03478">
    <property type="entry name" value="Beta-prop_KIB1-4"/>
    <property type="match status" value="1"/>
</dbReference>
<organism evidence="2 3">
    <name type="scientific">Miscanthus lutarioriparius</name>
    <dbReference type="NCBI Taxonomy" id="422564"/>
    <lineage>
        <taxon>Eukaryota</taxon>
        <taxon>Viridiplantae</taxon>
        <taxon>Streptophyta</taxon>
        <taxon>Embryophyta</taxon>
        <taxon>Tracheophyta</taxon>
        <taxon>Spermatophyta</taxon>
        <taxon>Magnoliopsida</taxon>
        <taxon>Liliopsida</taxon>
        <taxon>Poales</taxon>
        <taxon>Poaceae</taxon>
        <taxon>PACMAD clade</taxon>
        <taxon>Panicoideae</taxon>
        <taxon>Andropogonodae</taxon>
        <taxon>Andropogoneae</taxon>
        <taxon>Saccharinae</taxon>
        <taxon>Miscanthus</taxon>
    </lineage>
</organism>
<dbReference type="OrthoDB" id="672063at2759"/>
<gene>
    <name evidence="2" type="ORF">NCGR_LOCUS66438</name>
</gene>
<dbReference type="EMBL" id="CAJGYO010000464">
    <property type="protein sequence ID" value="CAD6342340.1"/>
    <property type="molecule type" value="Genomic_DNA"/>
</dbReference>
<dbReference type="Proteomes" id="UP000604825">
    <property type="component" value="Unassembled WGS sequence"/>
</dbReference>
<accession>A0A811SP75</accession>
<sequence>MPSFGPWADIPPELLALVGDGHHLLEFYCCAHGVCTAWRAALLPPIPSLVTVTIPPPGASSLYRHFPEEIRLLPMRNDNKPVPKIVFAPNPKPDDYVAIAICDLRRLAYTKTGDMKWMILDVAIREGDKLIDVAYDTDDGKRRRPIVEPLLAECVGLPFNPAAAYAPPYDTASKFTSVKHVFFFGGNLYQVWRNATSACSWLTPDSGRFVMSKDHIFVLKYNPERRPCWDAVTDLGGYSVFIGKNHPMVLQPKNAPSVTANCVYWINEQSRNEPMVFDMVTGTSTLHPSAAKALSPLCKLVCCWYFLDDKITEVQDYGRKRRLISIDHCEKVSKSSRKAH</sequence>
<protein>
    <recommendedName>
        <fullName evidence="1">KIB1-4 beta-propeller domain-containing protein</fullName>
    </recommendedName>
</protein>